<sequence length="408" mass="43462">MKKCSSYGVVATLVAMYAVKIVVKVSVGGYVRSPAITGDGYHNIADIIEALALLLVIIIANVERPGYPFGLKKVESLFALGTGVGLTLMSFKIAGGALAGLLEPWPAADAATRSFLPLPVFEPLRVGRTFLPLVLGVTVGSAVISYFVGRWQIRHGRASGHEAMVADGEETLSDGRLEIAIAIGIGAEYLFRIPWIEYPLALAVSGLILKTAWEIGRRGLRSLLLKSIGAPVETGLTDLMMRLPGVLGVEKMRTFFSGPTAVVIVKIISRGQLAAQRDLKKAIETVTVPVFESHGIGESKFYIRFAMPAEDYHRIAVAVSGSGATAKVAPTFAAADWFYVVDVDDGMNVRVRAHPAKAGTEAAGFLAGKRVRHLRCLKPGPDDTRLAESCRATVQAAAHSSLRSLGLA</sequence>
<dbReference type="AlphaFoldDB" id="A0A1F7U8G0"/>
<dbReference type="PANTHER" id="PTHR43840">
    <property type="entry name" value="MITOCHONDRIAL METAL TRANSPORTER 1-RELATED"/>
    <property type="match status" value="1"/>
</dbReference>
<dbReference type="InterPro" id="IPR058533">
    <property type="entry name" value="Cation_efflux_TM"/>
</dbReference>
<dbReference type="GO" id="GO:0005886">
    <property type="term" value="C:plasma membrane"/>
    <property type="evidence" value="ECO:0007669"/>
    <property type="project" value="TreeGrafter"/>
</dbReference>
<accession>A0A1F7U8G0</accession>
<keyword evidence="5 7" id="KW-1133">Transmembrane helix</keyword>
<dbReference type="InterPro" id="IPR002524">
    <property type="entry name" value="Cation_efflux"/>
</dbReference>
<dbReference type="GO" id="GO:0006882">
    <property type="term" value="P:intracellular zinc ion homeostasis"/>
    <property type="evidence" value="ECO:0007669"/>
    <property type="project" value="TreeGrafter"/>
</dbReference>
<dbReference type="PANTHER" id="PTHR43840:SF15">
    <property type="entry name" value="MITOCHONDRIAL METAL TRANSPORTER 1-RELATED"/>
    <property type="match status" value="1"/>
</dbReference>
<dbReference type="InterPro" id="IPR036105">
    <property type="entry name" value="DiNase_FeMo-co_biosyn_sf"/>
</dbReference>
<keyword evidence="4 7" id="KW-0812">Transmembrane</keyword>
<feature type="transmembrane region" description="Helical" evidence="7">
    <location>
        <begin position="7"/>
        <end position="31"/>
    </location>
</feature>
<gene>
    <name evidence="9" type="ORF">A3C96_00365</name>
</gene>
<dbReference type="GO" id="GO:0015093">
    <property type="term" value="F:ferrous iron transmembrane transporter activity"/>
    <property type="evidence" value="ECO:0007669"/>
    <property type="project" value="TreeGrafter"/>
</dbReference>
<evidence type="ECO:0000259" key="8">
    <source>
        <dbReference type="Pfam" id="PF01545"/>
    </source>
</evidence>
<evidence type="ECO:0000256" key="6">
    <source>
        <dbReference type="ARBA" id="ARBA00023136"/>
    </source>
</evidence>
<evidence type="ECO:0000313" key="10">
    <source>
        <dbReference type="Proteomes" id="UP000177088"/>
    </source>
</evidence>
<protein>
    <recommendedName>
        <fullName evidence="8">Cation efflux protein transmembrane domain-containing protein</fullName>
    </recommendedName>
</protein>
<comment type="subcellular location">
    <subcellularLocation>
        <location evidence="1">Membrane</location>
        <topology evidence="1">Multi-pass membrane protein</topology>
    </subcellularLocation>
</comment>
<feature type="transmembrane region" description="Helical" evidence="7">
    <location>
        <begin position="43"/>
        <end position="62"/>
    </location>
</feature>
<keyword evidence="3" id="KW-0813">Transport</keyword>
<dbReference type="Gene3D" id="1.20.1510.10">
    <property type="entry name" value="Cation efflux protein transmembrane domain"/>
    <property type="match status" value="1"/>
</dbReference>
<reference evidence="9 10" key="1">
    <citation type="journal article" date="2016" name="Nat. Commun.">
        <title>Thousands of microbial genomes shed light on interconnected biogeochemical processes in an aquifer system.</title>
        <authorList>
            <person name="Anantharaman K."/>
            <person name="Brown C.T."/>
            <person name="Hug L.A."/>
            <person name="Sharon I."/>
            <person name="Castelle C.J."/>
            <person name="Probst A.J."/>
            <person name="Thomas B.C."/>
            <person name="Singh A."/>
            <person name="Wilkins M.J."/>
            <person name="Karaoz U."/>
            <person name="Brodie E.L."/>
            <person name="Williams K.H."/>
            <person name="Hubbard S.S."/>
            <person name="Banfield J.F."/>
        </authorList>
    </citation>
    <scope>NUCLEOTIDE SEQUENCE [LARGE SCALE GENOMIC DNA]</scope>
</reference>
<evidence type="ECO:0000256" key="1">
    <source>
        <dbReference type="ARBA" id="ARBA00004141"/>
    </source>
</evidence>
<dbReference type="SUPFAM" id="SSF53146">
    <property type="entry name" value="Nitrogenase accessory factor-like"/>
    <property type="match status" value="1"/>
</dbReference>
<dbReference type="Proteomes" id="UP000177088">
    <property type="component" value="Unassembled WGS sequence"/>
</dbReference>
<evidence type="ECO:0000313" key="9">
    <source>
        <dbReference type="EMBL" id="OGL74531.1"/>
    </source>
</evidence>
<dbReference type="Gene3D" id="3.30.420.130">
    <property type="entry name" value="Dinitrogenase iron-molybdenum cofactor biosynthesis domain"/>
    <property type="match status" value="1"/>
</dbReference>
<feature type="domain" description="Cation efflux protein transmembrane" evidence="8">
    <location>
        <begin position="14"/>
        <end position="224"/>
    </location>
</feature>
<feature type="transmembrane region" description="Helical" evidence="7">
    <location>
        <begin position="74"/>
        <end position="94"/>
    </location>
</feature>
<dbReference type="Pfam" id="PF01545">
    <property type="entry name" value="Cation_efflux"/>
    <property type="match status" value="1"/>
</dbReference>
<dbReference type="GO" id="GO:0015341">
    <property type="term" value="F:zinc efflux antiporter activity"/>
    <property type="evidence" value="ECO:0007669"/>
    <property type="project" value="TreeGrafter"/>
</dbReference>
<evidence type="ECO:0000256" key="5">
    <source>
        <dbReference type="ARBA" id="ARBA00022989"/>
    </source>
</evidence>
<comment type="similarity">
    <text evidence="2">Belongs to the cation diffusion facilitator (CDF) transporter (TC 2.A.4) family.</text>
</comment>
<evidence type="ECO:0000256" key="4">
    <source>
        <dbReference type="ARBA" id="ARBA00022692"/>
    </source>
</evidence>
<organism evidence="9 10">
    <name type="scientific">Candidatus Uhrbacteria bacterium RIFCSPHIGHO2_02_FULL_60_10</name>
    <dbReference type="NCBI Taxonomy" id="1802392"/>
    <lineage>
        <taxon>Bacteria</taxon>
        <taxon>Candidatus Uhriibacteriota</taxon>
    </lineage>
</organism>
<dbReference type="InterPro" id="IPR050291">
    <property type="entry name" value="CDF_Transporter"/>
</dbReference>
<name>A0A1F7U8G0_9BACT</name>
<dbReference type="EMBL" id="MGEA01000019">
    <property type="protein sequence ID" value="OGL74531.1"/>
    <property type="molecule type" value="Genomic_DNA"/>
</dbReference>
<dbReference type="NCBIfam" id="TIGR01297">
    <property type="entry name" value="CDF"/>
    <property type="match status" value="1"/>
</dbReference>
<evidence type="ECO:0000256" key="3">
    <source>
        <dbReference type="ARBA" id="ARBA00022448"/>
    </source>
</evidence>
<evidence type="ECO:0000256" key="7">
    <source>
        <dbReference type="SAM" id="Phobius"/>
    </source>
</evidence>
<dbReference type="SUPFAM" id="SSF161111">
    <property type="entry name" value="Cation efflux protein transmembrane domain-like"/>
    <property type="match status" value="1"/>
</dbReference>
<evidence type="ECO:0000256" key="2">
    <source>
        <dbReference type="ARBA" id="ARBA00008114"/>
    </source>
</evidence>
<feature type="transmembrane region" description="Helical" evidence="7">
    <location>
        <begin position="130"/>
        <end position="149"/>
    </location>
</feature>
<proteinExistence type="inferred from homology"/>
<dbReference type="GO" id="GO:0015086">
    <property type="term" value="F:cadmium ion transmembrane transporter activity"/>
    <property type="evidence" value="ECO:0007669"/>
    <property type="project" value="TreeGrafter"/>
</dbReference>
<comment type="caution">
    <text evidence="9">The sequence shown here is derived from an EMBL/GenBank/DDBJ whole genome shotgun (WGS) entry which is preliminary data.</text>
</comment>
<dbReference type="InterPro" id="IPR027469">
    <property type="entry name" value="Cation_efflux_TMD_sf"/>
</dbReference>
<keyword evidence="6 7" id="KW-0472">Membrane</keyword>